<evidence type="ECO:0000259" key="6">
    <source>
        <dbReference type="PROSITE" id="PS50022"/>
    </source>
</evidence>
<organism evidence="8">
    <name type="scientific">Guillardia theta (strain CCMP2712)</name>
    <name type="common">Cryptophyte</name>
    <dbReference type="NCBI Taxonomy" id="905079"/>
    <lineage>
        <taxon>Eukaryota</taxon>
        <taxon>Cryptophyceae</taxon>
        <taxon>Pyrenomonadales</taxon>
        <taxon>Geminigeraceae</taxon>
        <taxon>Guillardia</taxon>
    </lineage>
</organism>
<comment type="similarity">
    <text evidence="1">Belongs to the APC10 family.</text>
</comment>
<dbReference type="InterPro" id="IPR004939">
    <property type="entry name" value="APC_su10/DOC_dom"/>
</dbReference>
<dbReference type="PROSITE" id="PS51284">
    <property type="entry name" value="DOC"/>
    <property type="match status" value="1"/>
</dbReference>
<dbReference type="KEGG" id="gtt:GUITHDRAFT_52998"/>
<reference evidence="8 10" key="1">
    <citation type="journal article" date="2012" name="Nature">
        <title>Algal genomes reveal evolutionary mosaicism and the fate of nucleomorphs.</title>
        <authorList>
            <consortium name="DOE Joint Genome Institute"/>
            <person name="Curtis B.A."/>
            <person name="Tanifuji G."/>
            <person name="Burki F."/>
            <person name="Gruber A."/>
            <person name="Irimia M."/>
            <person name="Maruyama S."/>
            <person name="Arias M.C."/>
            <person name="Ball S.G."/>
            <person name="Gile G.H."/>
            <person name="Hirakawa Y."/>
            <person name="Hopkins J.F."/>
            <person name="Kuo A."/>
            <person name="Rensing S.A."/>
            <person name="Schmutz J."/>
            <person name="Symeonidi A."/>
            <person name="Elias M."/>
            <person name="Eveleigh R.J."/>
            <person name="Herman E.K."/>
            <person name="Klute M.J."/>
            <person name="Nakayama T."/>
            <person name="Obornik M."/>
            <person name="Reyes-Prieto A."/>
            <person name="Armbrust E.V."/>
            <person name="Aves S.J."/>
            <person name="Beiko R.G."/>
            <person name="Coutinho P."/>
            <person name="Dacks J.B."/>
            <person name="Durnford D.G."/>
            <person name="Fast N.M."/>
            <person name="Green B.R."/>
            <person name="Grisdale C.J."/>
            <person name="Hempel F."/>
            <person name="Henrissat B."/>
            <person name="Hoppner M.P."/>
            <person name="Ishida K."/>
            <person name="Kim E."/>
            <person name="Koreny L."/>
            <person name="Kroth P.G."/>
            <person name="Liu Y."/>
            <person name="Malik S.B."/>
            <person name="Maier U.G."/>
            <person name="McRose D."/>
            <person name="Mock T."/>
            <person name="Neilson J.A."/>
            <person name="Onodera N.T."/>
            <person name="Poole A.M."/>
            <person name="Pritham E.J."/>
            <person name="Richards T.A."/>
            <person name="Rocap G."/>
            <person name="Roy S.W."/>
            <person name="Sarai C."/>
            <person name="Schaack S."/>
            <person name="Shirato S."/>
            <person name="Slamovits C.H."/>
            <person name="Spencer D.F."/>
            <person name="Suzuki S."/>
            <person name="Worden A.Z."/>
            <person name="Zauner S."/>
            <person name="Barry K."/>
            <person name="Bell C."/>
            <person name="Bharti A.K."/>
            <person name="Crow J.A."/>
            <person name="Grimwood J."/>
            <person name="Kramer R."/>
            <person name="Lindquist E."/>
            <person name="Lucas S."/>
            <person name="Salamov A."/>
            <person name="McFadden G.I."/>
            <person name="Lane C.E."/>
            <person name="Keeling P.J."/>
            <person name="Gray M.W."/>
            <person name="Grigoriev I.V."/>
            <person name="Archibald J.M."/>
        </authorList>
    </citation>
    <scope>NUCLEOTIDE SEQUENCE</scope>
    <source>
        <strain evidence="8 10">CCMP2712</strain>
    </source>
</reference>
<keyword evidence="2" id="KW-0132">Cell division</keyword>
<dbReference type="PROSITE" id="PS50022">
    <property type="entry name" value="FA58C_3"/>
    <property type="match status" value="1"/>
</dbReference>
<dbReference type="EMBL" id="JH993030">
    <property type="protein sequence ID" value="EKX40589.1"/>
    <property type="molecule type" value="Genomic_DNA"/>
</dbReference>
<dbReference type="HOGENOM" id="CLU_039415_3_1_1"/>
<dbReference type="SMART" id="SM01337">
    <property type="entry name" value="APC10"/>
    <property type="match status" value="1"/>
</dbReference>
<dbReference type="PANTHER" id="PTHR12936:SF0">
    <property type="entry name" value="ANAPHASE-PROMOTING COMPLEX SUBUNIT 10"/>
    <property type="match status" value="1"/>
</dbReference>
<dbReference type="GO" id="GO:0031145">
    <property type="term" value="P:anaphase-promoting complex-dependent catabolic process"/>
    <property type="evidence" value="ECO:0007669"/>
    <property type="project" value="InterPro"/>
</dbReference>
<evidence type="ECO:0000313" key="8">
    <source>
        <dbReference type="EMBL" id="EKX40589.1"/>
    </source>
</evidence>
<dbReference type="GO" id="GO:0070979">
    <property type="term" value="P:protein K11-linked ubiquitination"/>
    <property type="evidence" value="ECO:0007669"/>
    <property type="project" value="TreeGrafter"/>
</dbReference>
<dbReference type="Pfam" id="PF03256">
    <property type="entry name" value="ANAPC10"/>
    <property type="match status" value="1"/>
</dbReference>
<dbReference type="GeneID" id="17297172"/>
<protein>
    <recommendedName>
        <fullName evidence="11">DOC domain-containing protein</fullName>
    </recommendedName>
</protein>
<sequence length="114" mass="12916">LVDSDMESFWQSDGSRPHWVQFAFPGIVKINKVLVFLDYLKDRSFTPKSISVKIGSSDSDLYQVAKYHHRQGPGAWVNILSSTTHAIETCLLRIVVHENQDTGCNSRIRGIKLL</sequence>
<dbReference type="EnsemblProtists" id="EKX40589">
    <property type="protein sequence ID" value="EKX40589"/>
    <property type="gene ID" value="GUITHDRAFT_52998"/>
</dbReference>
<evidence type="ECO:0000313" key="9">
    <source>
        <dbReference type="EnsemblProtists" id="EKX40589"/>
    </source>
</evidence>
<dbReference type="eggNOG" id="KOG3437">
    <property type="taxonomic scope" value="Eukaryota"/>
</dbReference>
<keyword evidence="3" id="KW-0498">Mitosis</keyword>
<evidence type="ECO:0000313" key="10">
    <source>
        <dbReference type="Proteomes" id="UP000011087"/>
    </source>
</evidence>
<keyword evidence="10" id="KW-1185">Reference proteome</keyword>
<keyword evidence="5" id="KW-0131">Cell cycle</keyword>
<dbReference type="Proteomes" id="UP000011087">
    <property type="component" value="Unassembled WGS sequence"/>
</dbReference>
<dbReference type="InterPro" id="IPR008979">
    <property type="entry name" value="Galactose-bd-like_sf"/>
</dbReference>
<evidence type="ECO:0000256" key="4">
    <source>
        <dbReference type="ARBA" id="ARBA00022786"/>
    </source>
</evidence>
<evidence type="ECO:0000256" key="3">
    <source>
        <dbReference type="ARBA" id="ARBA00022776"/>
    </source>
</evidence>
<feature type="domain" description="F5/8 type C" evidence="6">
    <location>
        <begin position="1"/>
        <end position="35"/>
    </location>
</feature>
<dbReference type="InterPro" id="IPR016901">
    <property type="entry name" value="APC10/Doc1"/>
</dbReference>
<dbReference type="GO" id="GO:0005680">
    <property type="term" value="C:anaphase-promoting complex"/>
    <property type="evidence" value="ECO:0007669"/>
    <property type="project" value="InterPro"/>
</dbReference>
<dbReference type="PANTHER" id="PTHR12936">
    <property type="entry name" value="ANAPHASE-PROMOTING COMPLEX 10"/>
    <property type="match status" value="1"/>
</dbReference>
<dbReference type="PaxDb" id="55529-EKX40589"/>
<dbReference type="GO" id="GO:0051301">
    <property type="term" value="P:cell division"/>
    <property type="evidence" value="ECO:0007669"/>
    <property type="project" value="UniProtKB-KW"/>
</dbReference>
<evidence type="ECO:0000256" key="5">
    <source>
        <dbReference type="ARBA" id="ARBA00023306"/>
    </source>
</evidence>
<evidence type="ECO:0000259" key="7">
    <source>
        <dbReference type="PROSITE" id="PS51284"/>
    </source>
</evidence>
<dbReference type="STRING" id="905079.L1IXH3"/>
<evidence type="ECO:0000256" key="1">
    <source>
        <dbReference type="ARBA" id="ARBA00006762"/>
    </source>
</evidence>
<dbReference type="InterPro" id="IPR000421">
    <property type="entry name" value="FA58C"/>
</dbReference>
<dbReference type="SUPFAM" id="SSF49785">
    <property type="entry name" value="Galactose-binding domain-like"/>
    <property type="match status" value="1"/>
</dbReference>
<dbReference type="Gene3D" id="2.60.120.260">
    <property type="entry name" value="Galactose-binding domain-like"/>
    <property type="match status" value="1"/>
</dbReference>
<dbReference type="AlphaFoldDB" id="L1IXH3"/>
<reference evidence="10" key="2">
    <citation type="submission" date="2012-11" db="EMBL/GenBank/DDBJ databases">
        <authorList>
            <person name="Kuo A."/>
            <person name="Curtis B.A."/>
            <person name="Tanifuji G."/>
            <person name="Burki F."/>
            <person name="Gruber A."/>
            <person name="Irimia M."/>
            <person name="Maruyama S."/>
            <person name="Arias M.C."/>
            <person name="Ball S.G."/>
            <person name="Gile G.H."/>
            <person name="Hirakawa Y."/>
            <person name="Hopkins J.F."/>
            <person name="Rensing S.A."/>
            <person name="Schmutz J."/>
            <person name="Symeonidi A."/>
            <person name="Elias M."/>
            <person name="Eveleigh R.J."/>
            <person name="Herman E.K."/>
            <person name="Klute M.J."/>
            <person name="Nakayama T."/>
            <person name="Obornik M."/>
            <person name="Reyes-Prieto A."/>
            <person name="Armbrust E.V."/>
            <person name="Aves S.J."/>
            <person name="Beiko R.G."/>
            <person name="Coutinho P."/>
            <person name="Dacks J.B."/>
            <person name="Durnford D.G."/>
            <person name="Fast N.M."/>
            <person name="Green B.R."/>
            <person name="Grisdale C."/>
            <person name="Hempe F."/>
            <person name="Henrissat B."/>
            <person name="Hoppner M.P."/>
            <person name="Ishida K.-I."/>
            <person name="Kim E."/>
            <person name="Koreny L."/>
            <person name="Kroth P.G."/>
            <person name="Liu Y."/>
            <person name="Malik S.-B."/>
            <person name="Maier U.G."/>
            <person name="McRose D."/>
            <person name="Mock T."/>
            <person name="Neilson J.A."/>
            <person name="Onodera N.T."/>
            <person name="Poole A.M."/>
            <person name="Pritham E.J."/>
            <person name="Richards T.A."/>
            <person name="Rocap G."/>
            <person name="Roy S.W."/>
            <person name="Sarai C."/>
            <person name="Schaack S."/>
            <person name="Shirato S."/>
            <person name="Slamovits C.H."/>
            <person name="Spencer D.F."/>
            <person name="Suzuki S."/>
            <person name="Worden A.Z."/>
            <person name="Zauner S."/>
            <person name="Barry K."/>
            <person name="Bell C."/>
            <person name="Bharti A.K."/>
            <person name="Crow J.A."/>
            <person name="Grimwood J."/>
            <person name="Kramer R."/>
            <person name="Lindquist E."/>
            <person name="Lucas S."/>
            <person name="Salamov A."/>
            <person name="McFadden G.I."/>
            <person name="Lane C.E."/>
            <person name="Keeling P.J."/>
            <person name="Gray M.W."/>
            <person name="Grigoriev I.V."/>
            <person name="Archibald J.M."/>
        </authorList>
    </citation>
    <scope>NUCLEOTIDE SEQUENCE</scope>
    <source>
        <strain evidence="10">CCMP2712</strain>
    </source>
</reference>
<keyword evidence="4" id="KW-0833">Ubl conjugation pathway</keyword>
<reference evidence="9" key="3">
    <citation type="submission" date="2016-03" db="UniProtKB">
        <authorList>
            <consortium name="EnsemblProtists"/>
        </authorList>
    </citation>
    <scope>IDENTIFICATION</scope>
</reference>
<feature type="domain" description="DOC" evidence="7">
    <location>
        <begin position="1"/>
        <end position="114"/>
    </location>
</feature>
<evidence type="ECO:0008006" key="11">
    <source>
        <dbReference type="Google" id="ProtNLM"/>
    </source>
</evidence>
<feature type="non-terminal residue" evidence="8">
    <location>
        <position position="114"/>
    </location>
</feature>
<feature type="non-terminal residue" evidence="8">
    <location>
        <position position="1"/>
    </location>
</feature>
<name>L1IXH3_GUITC</name>
<gene>
    <name evidence="8" type="ORF">GUITHDRAFT_52998</name>
</gene>
<proteinExistence type="inferred from homology"/>
<accession>L1IXH3</accession>
<evidence type="ECO:0000256" key="2">
    <source>
        <dbReference type="ARBA" id="ARBA00022618"/>
    </source>
</evidence>
<dbReference type="RefSeq" id="XP_005827569.1">
    <property type="nucleotide sequence ID" value="XM_005827512.1"/>
</dbReference>